<organism evidence="2 3">
    <name type="scientific">Trinickia terrae</name>
    <dbReference type="NCBI Taxonomy" id="2571161"/>
    <lineage>
        <taxon>Bacteria</taxon>
        <taxon>Pseudomonadati</taxon>
        <taxon>Pseudomonadota</taxon>
        <taxon>Betaproteobacteria</taxon>
        <taxon>Burkholderiales</taxon>
        <taxon>Burkholderiaceae</taxon>
        <taxon>Trinickia</taxon>
    </lineage>
</organism>
<dbReference type="EMBL" id="SWJE01000029">
    <property type="protein sequence ID" value="TKC78081.1"/>
    <property type="molecule type" value="Genomic_DNA"/>
</dbReference>
<gene>
    <name evidence="2" type="ORF">FAZ69_32180</name>
</gene>
<evidence type="ECO:0000313" key="2">
    <source>
        <dbReference type="EMBL" id="TKC78081.1"/>
    </source>
</evidence>
<evidence type="ECO:0000256" key="1">
    <source>
        <dbReference type="SAM" id="Phobius"/>
    </source>
</evidence>
<name>A0A4U1HBC0_9BURK</name>
<dbReference type="Proteomes" id="UP000305539">
    <property type="component" value="Unassembled WGS sequence"/>
</dbReference>
<dbReference type="OrthoDB" id="9097177at2"/>
<evidence type="ECO:0008006" key="4">
    <source>
        <dbReference type="Google" id="ProtNLM"/>
    </source>
</evidence>
<dbReference type="AlphaFoldDB" id="A0A4U1HBC0"/>
<proteinExistence type="predicted"/>
<accession>A0A4U1HBC0</accession>
<keyword evidence="1" id="KW-0812">Transmembrane</keyword>
<keyword evidence="1" id="KW-0472">Membrane</keyword>
<protein>
    <recommendedName>
        <fullName evidence="4">Fis family transcriptional regulator</fullName>
    </recommendedName>
</protein>
<dbReference type="RefSeq" id="WP_136899390.1">
    <property type="nucleotide sequence ID" value="NZ_SWJE01000029.1"/>
</dbReference>
<keyword evidence="3" id="KW-1185">Reference proteome</keyword>
<sequence length="143" mass="15482">MQLFDGASRLRPIPAQESQRLLIGYYWQLDELKAGRGDAAMMGAMAGVVVATCLLVNAGWGAAQPDGMDEVQARLVECNVCAARTGRWSIDSETYALLCEVLQLHGDQLETAPLHEVIKVSRHLERMRTSAAPGSGQRMLAAA</sequence>
<feature type="transmembrane region" description="Helical" evidence="1">
    <location>
        <begin position="39"/>
        <end position="60"/>
    </location>
</feature>
<comment type="caution">
    <text evidence="2">The sequence shown here is derived from an EMBL/GenBank/DDBJ whole genome shotgun (WGS) entry which is preliminary data.</text>
</comment>
<keyword evidence="1" id="KW-1133">Transmembrane helix</keyword>
<reference evidence="2 3" key="1">
    <citation type="submission" date="2019-04" db="EMBL/GenBank/DDBJ databases">
        <title>Trinickia sp. 7GSK02, isolated from subtropical forest soil.</title>
        <authorList>
            <person name="Gao Z.-H."/>
            <person name="Qiu L.-H."/>
        </authorList>
    </citation>
    <scope>NUCLEOTIDE SEQUENCE [LARGE SCALE GENOMIC DNA]</scope>
    <source>
        <strain evidence="2 3">7GSK02</strain>
    </source>
</reference>
<evidence type="ECO:0000313" key="3">
    <source>
        <dbReference type="Proteomes" id="UP000305539"/>
    </source>
</evidence>